<protein>
    <submittedName>
        <fullName evidence="9">S8 family serine peptidase</fullName>
    </submittedName>
</protein>
<dbReference type="EMBL" id="CP076132">
    <property type="protein sequence ID" value="QWG02982.1"/>
    <property type="molecule type" value="Genomic_DNA"/>
</dbReference>
<evidence type="ECO:0000256" key="6">
    <source>
        <dbReference type="ARBA" id="ARBA00022825"/>
    </source>
</evidence>
<dbReference type="GO" id="GO:0005737">
    <property type="term" value="C:cytoplasm"/>
    <property type="evidence" value="ECO:0007669"/>
    <property type="project" value="UniProtKB-SubCell"/>
</dbReference>
<dbReference type="PANTHER" id="PTHR43399">
    <property type="entry name" value="SUBTILISIN-RELATED"/>
    <property type="match status" value="1"/>
</dbReference>
<dbReference type="KEGG" id="fya:KMW28_05215"/>
<dbReference type="CDD" id="cd00063">
    <property type="entry name" value="FN3"/>
    <property type="match status" value="1"/>
</dbReference>
<dbReference type="InterPro" id="IPR026444">
    <property type="entry name" value="Secre_tail"/>
</dbReference>
<dbReference type="InterPro" id="IPR031549">
    <property type="entry name" value="ASH"/>
</dbReference>
<dbReference type="InterPro" id="IPR000209">
    <property type="entry name" value="Peptidase_S8/S53_dom"/>
</dbReference>
<dbReference type="GO" id="GO:0004252">
    <property type="term" value="F:serine-type endopeptidase activity"/>
    <property type="evidence" value="ECO:0007669"/>
    <property type="project" value="UniProtKB-UniRule"/>
</dbReference>
<dbReference type="InterPro" id="IPR023828">
    <property type="entry name" value="Peptidase_S8_Ser-AS"/>
</dbReference>
<keyword evidence="4 7" id="KW-0645">Protease</keyword>
<dbReference type="InterPro" id="IPR036116">
    <property type="entry name" value="FN3_sf"/>
</dbReference>
<accession>A0AAX1N6B5</accession>
<dbReference type="Pfam" id="PF15780">
    <property type="entry name" value="ASH"/>
    <property type="match status" value="2"/>
</dbReference>
<dbReference type="PROSITE" id="PS51892">
    <property type="entry name" value="SUBTILASE"/>
    <property type="match status" value="1"/>
</dbReference>
<proteinExistence type="inferred from homology"/>
<dbReference type="PROSITE" id="PS00138">
    <property type="entry name" value="SUBTILASE_SER"/>
    <property type="match status" value="1"/>
</dbReference>
<dbReference type="InterPro" id="IPR036852">
    <property type="entry name" value="Peptidase_S8/S53_dom_sf"/>
</dbReference>
<keyword evidence="6 7" id="KW-0720">Serine protease</keyword>
<dbReference type="InterPro" id="IPR015500">
    <property type="entry name" value="Peptidase_S8_subtilisin-rel"/>
</dbReference>
<dbReference type="PANTHER" id="PTHR43399:SF4">
    <property type="entry name" value="CELL WALL-ASSOCIATED PROTEASE"/>
    <property type="match status" value="1"/>
</dbReference>
<evidence type="ECO:0000256" key="7">
    <source>
        <dbReference type="PROSITE-ProRule" id="PRU01240"/>
    </source>
</evidence>
<name>A0AAX1N6B5_9BACT</name>
<gene>
    <name evidence="9" type="ORF">KMW28_05215</name>
</gene>
<dbReference type="PRINTS" id="PR00723">
    <property type="entry name" value="SUBTILISIN"/>
</dbReference>
<dbReference type="PROSITE" id="PS00137">
    <property type="entry name" value="SUBTILASE_HIS"/>
    <property type="match status" value="1"/>
</dbReference>
<dbReference type="RefSeq" id="WP_169664446.1">
    <property type="nucleotide sequence ID" value="NZ_CP076132.1"/>
</dbReference>
<dbReference type="InterPro" id="IPR013783">
    <property type="entry name" value="Ig-like_fold"/>
</dbReference>
<feature type="domain" description="Fibronectin type-III" evidence="8">
    <location>
        <begin position="515"/>
        <end position="617"/>
    </location>
</feature>
<comment type="similarity">
    <text evidence="2 7">Belongs to the peptidase S8 family.</text>
</comment>
<dbReference type="Pfam" id="PF18962">
    <property type="entry name" value="Por_Secre_tail"/>
    <property type="match status" value="1"/>
</dbReference>
<feature type="active site" description="Charge relay system" evidence="7">
    <location>
        <position position="213"/>
    </location>
</feature>
<keyword evidence="10" id="KW-1185">Reference proteome</keyword>
<evidence type="ECO:0000256" key="3">
    <source>
        <dbReference type="ARBA" id="ARBA00022490"/>
    </source>
</evidence>
<dbReference type="Pfam" id="PF00082">
    <property type="entry name" value="Peptidase_S8"/>
    <property type="match status" value="1"/>
</dbReference>
<evidence type="ECO:0000256" key="1">
    <source>
        <dbReference type="ARBA" id="ARBA00004496"/>
    </source>
</evidence>
<dbReference type="SUPFAM" id="SSF52743">
    <property type="entry name" value="Subtilisin-like"/>
    <property type="match status" value="1"/>
</dbReference>
<dbReference type="Gene3D" id="3.40.50.200">
    <property type="entry name" value="Peptidase S8/S53 domain"/>
    <property type="match status" value="1"/>
</dbReference>
<dbReference type="Proteomes" id="UP000678679">
    <property type="component" value="Chromosome 1"/>
</dbReference>
<dbReference type="InterPro" id="IPR022398">
    <property type="entry name" value="Peptidase_S8_His-AS"/>
</dbReference>
<dbReference type="GO" id="GO:0006508">
    <property type="term" value="P:proteolysis"/>
    <property type="evidence" value="ECO:0007669"/>
    <property type="project" value="UniProtKB-KW"/>
</dbReference>
<dbReference type="SMART" id="SM00060">
    <property type="entry name" value="FN3"/>
    <property type="match status" value="1"/>
</dbReference>
<dbReference type="InterPro" id="IPR003961">
    <property type="entry name" value="FN3_dom"/>
</dbReference>
<dbReference type="NCBIfam" id="TIGR04183">
    <property type="entry name" value="Por_Secre_tail"/>
    <property type="match status" value="1"/>
</dbReference>
<evidence type="ECO:0000256" key="4">
    <source>
        <dbReference type="ARBA" id="ARBA00022670"/>
    </source>
</evidence>
<dbReference type="NCBIfam" id="NF012200">
    <property type="entry name" value="choice_anch_D"/>
    <property type="match status" value="1"/>
</dbReference>
<keyword evidence="3" id="KW-0963">Cytoplasm</keyword>
<evidence type="ECO:0000259" key="8">
    <source>
        <dbReference type="PROSITE" id="PS50853"/>
    </source>
</evidence>
<dbReference type="PROSITE" id="PS50853">
    <property type="entry name" value="FN3"/>
    <property type="match status" value="1"/>
</dbReference>
<keyword evidence="5 7" id="KW-0378">Hydrolase</keyword>
<feature type="active site" description="Charge relay system" evidence="7">
    <location>
        <position position="267"/>
    </location>
</feature>
<dbReference type="Gene3D" id="2.60.40.10">
    <property type="entry name" value="Immunoglobulins"/>
    <property type="match status" value="4"/>
</dbReference>
<evidence type="ECO:0000256" key="5">
    <source>
        <dbReference type="ARBA" id="ARBA00022801"/>
    </source>
</evidence>
<evidence type="ECO:0000256" key="2">
    <source>
        <dbReference type="ARBA" id="ARBA00011073"/>
    </source>
</evidence>
<reference evidence="9 10" key="1">
    <citation type="submission" date="2021-05" db="EMBL/GenBank/DDBJ databases">
        <title>Comparative genomic studies on the polysaccharide-degrading batcterial strains of the Flammeovirga genus.</title>
        <authorList>
            <person name="Zewei F."/>
            <person name="Zheng Z."/>
            <person name="Yu L."/>
            <person name="Ruyue G."/>
            <person name="Yanhong M."/>
            <person name="Yuanyuan C."/>
            <person name="Jingyan G."/>
            <person name="Wenjun H."/>
        </authorList>
    </citation>
    <scope>NUCLEOTIDE SEQUENCE [LARGE SCALE GENOMIC DNA]</scope>
    <source>
        <strain evidence="9 10">NBRC:100898</strain>
    </source>
</reference>
<dbReference type="InterPro" id="IPR051048">
    <property type="entry name" value="Peptidase_S8/S53_subtilisin"/>
</dbReference>
<evidence type="ECO:0000313" key="10">
    <source>
        <dbReference type="Proteomes" id="UP000678679"/>
    </source>
</evidence>
<feature type="active site" description="Charge relay system" evidence="7">
    <location>
        <position position="445"/>
    </location>
</feature>
<sequence length="2504" mass="275795">MMKTAVGVFSMLAVSAGIEVSAQSTPQPVVYQNGMAKGVVRVKFAEDVSPQLQSFGANSNGISTLGISTFDVTAKRFSASNMRRVFPYNPKTEHKLIKHGLHLWYEMEVDSESDLRAVTNAFASIQEVEFAEPMLEKKLVDGDYSARTITFEEAKAMTTQQSTSDFNDPMLDKQWHYNNTQQRAGWVEGADIRLFDAWEKTTGSSNVVVAVHDEGIDVEHEDLVSNMWINEGEIPGNGIDDDGNGYVDDVYGYSFSNRTGDIPAQVHGTHVGGTVAATSNNGIGVAGVAGGDGSGNGARLMTLQILGGQYGDVAPSYVYAADNGAVISQNSWGYTSPGTYEQVVLDAIDYFIEEAGDFEGSPMKGGIVIFAAGNDDYDGPMWPGYYEKTLTVAATGPTWEKAWYSNYGDWIHISAPGGDRTFGGEEAIVLSTLPSNGYGYLDGTSMACPHVSGVAALVVSHLGGPSYTADILWNQLINSTNDIEQYNESYVGKLGYGQIDAAKALIKNEGIGPEAIVDLMSDAASDNFISLKWSTPNDEDDGYPASYVIYYSEEEITADNYISAMTSTQRAENVPSNTSEIDGLEANKMYYFMIKSFDRWGNESGLSNIISASTNNGPTVVIPSTSVDFMLEGTNLMETQTVMMNNEGEGLLRWESSVNQGTYFYDWQSYTTFPQVGNPSQRVANVRTVTAPSIQKFSMEEDELAEYENSQYTYSNWFHPIYNIGEEDLSLSNTSAVAYLIGQKEGFNLTDAEIFINELTVGPVEVEVYQGPNLSTAKLVTSATIDWGLDYQKTHYVQFDQQVFFPQNSVVWLLVKTKAGNKYPLSMSMAANGLEDVADMYQWMSFDDGDTWVPLHTAIEATGYAFTQSLVSKNASFGEVVKISPMSGEIAPGESVEVTVDADAMGLINGDYKFYSNIESNDRENERYTLPVNVKVRGRLPEIKSMAIVEFGSVILGFEKEVSVDLSNYGYGNFGVSSIDISDPQFTVSSQPYTINARSRSELILNFKPTMAGNANAEVKITSSTGIEHTFSLFAVVGEPAEIEVAPLEQTIAMAKGDGGNGEVTITNNGAYPLTYVMPTYSDNIPEGTHKFGYSWTKFEDIDASNFVSIKEADGAFNIAQKFVDDPSKNWEMIKMNFDFPFYGEYQSEMYVSHAGVVALDNTSNFNSSANMGNEYLPYGFISALHFSNIDLGIRGGIWIKHYDDKTVVEYNDVQMSWWPGGATFQIVMFATGDIEILYNDMSQVDSWDINGIFVGIEEPAKEDGVLVYENRWSDPLPSLFENQNQNVRVRFYYPGSKIITNLSSAEGVIGVGQSETITFDIDDSQLIEGQNVQNIAVASNDPNLPISHFKVIVYVMGGTAADIELSTTDVDYQGKLLGGNYLHLLALSNVGDKSTDIVSASLTDGTHFSVDFEQMTLNPRSGRQMNVYFNPTIAGEFTDVLTLMDSDGKEYVINLKGTGLNPPAIDLDVTPHVYNLKHGESTEFEITVHNTDGLVDLDILPRHASWLSIVEDEAQVTNVPEFDYTWRTNQKQLQGFDDPEAPSFEWYDIISEENRITHFETEDEHWWEQYDLPWPVKFYGKEYNEIYVAFAGVVALSKPHNLYDGIFNTDLPLDDGINNIASSIWMLGATNPTDASEIKGIFMHADEEKVVITHSRYQHNFAFFGGFVTCQTVFFRDGTVKMQYKVENQNGVDGWSNMTTIGLENEDGTSAAKVAYGAAIIKDRLVVEYVPAHKMTIAAGTSKTLKFKVDASELMDGTYNTNLTFQNITPGKEEISIPVQVNVEGEVIFGADDVDFGEVVAGAGVTNTEYFQFKNTGSKDVTINSFKLNDDTQSVVELKEVVDGFWGPETYWTDINMLWNFPMTVHPGDALEFRAMLTATTSGNINDVLTAVDVDGMEHNVNIIANGYEPSKFSWDGTDKEFTSLDPQYKDEFMVTVSNEGGKSMLDYTLEIDFNRDGSEMEAPEGGDIMSFGATSSTMHNFSTMSVANEDDFHSILKYTDEVVPTTAVGYGGDAMTIATAFVAPSEGFNLSHVETFYRPFGKDNGNIKVNILAGGSINSATEVYENVFPTETLGTDSEGDYQVFDLGEEITFFPGEKFFVVFTYDQGVEYPQGIVVEDPNISSTFYIYTDEGFVDITTDASWSGLRWVNKAMAKNPIKGTWIEIDSEGGQLDLNATASFKVSLDASYAFKADNFASVKAYTNDPSQPEVEFLVTLRKNASPSFIDPVSTIDMDVLTEQTIEFEATDREDHAIVYGIETSSDAITAEEVEGKYRVTIAPKYSDGEMIKFYVTATDELDGISTHEVIVNVNLINRAPMYIGEEVMEMKVGENFTYATDEFFMDEDGDLMTFEIAAQNHGIAVATMAGEDFFMAGISIGTTEVAVMATDANGESTIQTIEVNIVGIEEEEDITSIDQDVLVSEVKNFPNPVITETTISFLLKEQGDVSIAIYNMNGGLVERLNAGTLSSGVQNVEYNATKLNTGMYIYAIMVDNQFVGYNKLIKQ</sequence>
<comment type="subcellular location">
    <subcellularLocation>
        <location evidence="1">Cytoplasm</location>
    </subcellularLocation>
</comment>
<organism evidence="9 10">
    <name type="scientific">Flammeovirga yaeyamensis</name>
    <dbReference type="NCBI Taxonomy" id="367791"/>
    <lineage>
        <taxon>Bacteria</taxon>
        <taxon>Pseudomonadati</taxon>
        <taxon>Bacteroidota</taxon>
        <taxon>Cytophagia</taxon>
        <taxon>Cytophagales</taxon>
        <taxon>Flammeovirgaceae</taxon>
        <taxon>Flammeovirga</taxon>
    </lineage>
</organism>
<dbReference type="SUPFAM" id="SSF49265">
    <property type="entry name" value="Fibronectin type III"/>
    <property type="match status" value="1"/>
</dbReference>
<evidence type="ECO:0000313" key="9">
    <source>
        <dbReference type="EMBL" id="QWG02982.1"/>
    </source>
</evidence>